<comment type="caution">
    <text evidence="1">The sequence shown here is derived from an EMBL/GenBank/DDBJ whole genome shotgun (WGS) entry which is preliminary data.</text>
</comment>
<keyword evidence="2" id="KW-1185">Reference proteome</keyword>
<gene>
    <name evidence="1" type="ORF">ACFQMH_25210</name>
</gene>
<sequence length="75" mass="7633">MGNLNQAGPLGEVFALDPTTSWRSCPSCRLFATVAQLHVYGPEPGPTAHCPLPAAPAVPPPPCASSPGPSSYGFS</sequence>
<dbReference type="RefSeq" id="WP_373303397.1">
    <property type="nucleotide sequence ID" value="NZ_BMWA01000016.1"/>
</dbReference>
<name>A0ABW2E7A9_9ACTN</name>
<dbReference type="Pfam" id="PF20120">
    <property type="entry name" value="DUF6510"/>
    <property type="match status" value="1"/>
</dbReference>
<dbReference type="InterPro" id="IPR045423">
    <property type="entry name" value="DUF6510"/>
</dbReference>
<accession>A0ABW2E7A9</accession>
<reference evidence="2" key="1">
    <citation type="journal article" date="2019" name="Int. J. Syst. Evol. Microbiol.">
        <title>The Global Catalogue of Microorganisms (GCM) 10K type strain sequencing project: providing services to taxonomists for standard genome sequencing and annotation.</title>
        <authorList>
            <consortium name="The Broad Institute Genomics Platform"/>
            <consortium name="The Broad Institute Genome Sequencing Center for Infectious Disease"/>
            <person name="Wu L."/>
            <person name="Ma J."/>
        </authorList>
    </citation>
    <scope>NUCLEOTIDE SEQUENCE [LARGE SCALE GENOMIC DNA]</scope>
    <source>
        <strain evidence="2">JCM 4855</strain>
    </source>
</reference>
<protein>
    <submittedName>
        <fullName evidence="1">DUF6510 family protein</fullName>
    </submittedName>
</protein>
<dbReference type="Proteomes" id="UP001596409">
    <property type="component" value="Unassembled WGS sequence"/>
</dbReference>
<evidence type="ECO:0000313" key="1">
    <source>
        <dbReference type="EMBL" id="MFC7014943.1"/>
    </source>
</evidence>
<organism evidence="1 2">
    <name type="scientific">Streptomyces viridiviolaceus</name>
    <dbReference type="NCBI Taxonomy" id="68282"/>
    <lineage>
        <taxon>Bacteria</taxon>
        <taxon>Bacillati</taxon>
        <taxon>Actinomycetota</taxon>
        <taxon>Actinomycetes</taxon>
        <taxon>Kitasatosporales</taxon>
        <taxon>Streptomycetaceae</taxon>
        <taxon>Streptomyces</taxon>
    </lineage>
</organism>
<dbReference type="EMBL" id="JBHSYM010000057">
    <property type="protein sequence ID" value="MFC7014943.1"/>
    <property type="molecule type" value="Genomic_DNA"/>
</dbReference>
<proteinExistence type="predicted"/>
<evidence type="ECO:0000313" key="2">
    <source>
        <dbReference type="Proteomes" id="UP001596409"/>
    </source>
</evidence>